<dbReference type="Pfam" id="PF00126">
    <property type="entry name" value="HTH_1"/>
    <property type="match status" value="1"/>
</dbReference>
<evidence type="ECO:0000313" key="7">
    <source>
        <dbReference type="Proteomes" id="UP000531950"/>
    </source>
</evidence>
<dbReference type="PROSITE" id="PS50931">
    <property type="entry name" value="HTH_LYSR"/>
    <property type="match status" value="1"/>
</dbReference>
<dbReference type="EMBL" id="JACARG010000094">
    <property type="protein sequence ID" value="NWE17559.1"/>
    <property type="molecule type" value="Genomic_DNA"/>
</dbReference>
<feature type="domain" description="HTH lysR-type" evidence="5">
    <location>
        <begin position="1"/>
        <end position="59"/>
    </location>
</feature>
<evidence type="ECO:0000313" key="6">
    <source>
        <dbReference type="EMBL" id="NWE17559.1"/>
    </source>
</evidence>
<evidence type="ECO:0000256" key="2">
    <source>
        <dbReference type="ARBA" id="ARBA00023015"/>
    </source>
</evidence>
<dbReference type="InterPro" id="IPR000847">
    <property type="entry name" value="LysR_HTH_N"/>
</dbReference>
<dbReference type="PANTHER" id="PTHR30537">
    <property type="entry name" value="HTH-TYPE TRANSCRIPTIONAL REGULATOR"/>
    <property type="match status" value="1"/>
</dbReference>
<keyword evidence="2" id="KW-0805">Transcription regulation</keyword>
<dbReference type="AlphaFoldDB" id="A0A7Y8EMS4"/>
<dbReference type="InterPro" id="IPR036388">
    <property type="entry name" value="WH-like_DNA-bd_sf"/>
</dbReference>
<dbReference type="PANTHER" id="PTHR30537:SF5">
    <property type="entry name" value="HTH-TYPE TRANSCRIPTIONAL ACTIVATOR TTDR-RELATED"/>
    <property type="match status" value="1"/>
</dbReference>
<dbReference type="GO" id="GO:0006351">
    <property type="term" value="P:DNA-templated transcription"/>
    <property type="evidence" value="ECO:0007669"/>
    <property type="project" value="TreeGrafter"/>
</dbReference>
<dbReference type="Gene3D" id="1.10.10.10">
    <property type="entry name" value="Winged helix-like DNA-binding domain superfamily/Winged helix DNA-binding domain"/>
    <property type="match status" value="1"/>
</dbReference>
<dbReference type="RefSeq" id="WP_177080041.1">
    <property type="nucleotide sequence ID" value="NZ_JACARG010000094.1"/>
</dbReference>
<evidence type="ECO:0000256" key="1">
    <source>
        <dbReference type="ARBA" id="ARBA00009437"/>
    </source>
</evidence>
<evidence type="ECO:0000256" key="3">
    <source>
        <dbReference type="ARBA" id="ARBA00023125"/>
    </source>
</evidence>
<keyword evidence="3" id="KW-0238">DNA-binding</keyword>
<dbReference type="GO" id="GO:0003700">
    <property type="term" value="F:DNA-binding transcription factor activity"/>
    <property type="evidence" value="ECO:0007669"/>
    <property type="project" value="InterPro"/>
</dbReference>
<comment type="similarity">
    <text evidence="1">Belongs to the LysR transcriptional regulatory family.</text>
</comment>
<reference evidence="6 7" key="1">
    <citation type="submission" date="2020-04" db="EMBL/GenBank/DDBJ databases">
        <title>Molecular characterization of pseudomonads from Agaricus bisporus reveal novel blotch 2 pathogens in Western Europe.</title>
        <authorList>
            <person name="Taparia T."/>
            <person name="Krijger M."/>
            <person name="Haynes E."/>
            <person name="Elpinstone J.G."/>
            <person name="Noble R."/>
            <person name="Van Der Wolf J."/>
        </authorList>
    </citation>
    <scope>NUCLEOTIDE SEQUENCE [LARGE SCALE GENOMIC DNA]</scope>
    <source>
        <strain evidence="6 7">IPO3782</strain>
    </source>
</reference>
<proteinExistence type="inferred from homology"/>
<protein>
    <submittedName>
        <fullName evidence="6">LysR family transcriptional regulator</fullName>
    </submittedName>
</protein>
<evidence type="ECO:0000256" key="4">
    <source>
        <dbReference type="ARBA" id="ARBA00023163"/>
    </source>
</evidence>
<organism evidence="6 7">
    <name type="scientific">Pseudomonas yamanorum</name>
    <dbReference type="NCBI Taxonomy" id="515393"/>
    <lineage>
        <taxon>Bacteria</taxon>
        <taxon>Pseudomonadati</taxon>
        <taxon>Pseudomonadota</taxon>
        <taxon>Gammaproteobacteria</taxon>
        <taxon>Pseudomonadales</taxon>
        <taxon>Pseudomonadaceae</taxon>
        <taxon>Pseudomonas</taxon>
    </lineage>
</organism>
<sequence>MDRYRDMQIFQALSRQPSLASAGRFLGISGPTVIRAIARLEARLRVPLVQRSPRGIRLTEAGVRFMADCSRILDGVSAAEASAKGAHAQAEGNLRVFFPFLFSRYVMAPLLADYLERYPGVRVFAHYHDHYPNLNEEGLDVAVVVGELPESSLIARPVGHVRNIVCASPGYLQNHGEPRHPEALKQHRLVATQAYSEWVQWDFQGSSIKARARLACTTVQGAINAAVQGAGLVRCLSYPLHEHLASGQLRRVLQAFEPPPLPVHVVYREGRNASMRVRSFVDFSVAALREHPAFHPPRA</sequence>
<dbReference type="SUPFAM" id="SSF46785">
    <property type="entry name" value="Winged helix' DNA-binding domain"/>
    <property type="match status" value="1"/>
</dbReference>
<dbReference type="GO" id="GO:0043565">
    <property type="term" value="F:sequence-specific DNA binding"/>
    <property type="evidence" value="ECO:0007669"/>
    <property type="project" value="TreeGrafter"/>
</dbReference>
<name>A0A7Y8EMS4_9PSED</name>
<dbReference type="InterPro" id="IPR058163">
    <property type="entry name" value="LysR-type_TF_proteobact-type"/>
</dbReference>
<gene>
    <name evidence="6" type="ORF">HX822_31900</name>
</gene>
<dbReference type="Proteomes" id="UP000531950">
    <property type="component" value="Unassembled WGS sequence"/>
</dbReference>
<dbReference type="InterPro" id="IPR005119">
    <property type="entry name" value="LysR_subst-bd"/>
</dbReference>
<dbReference type="Gene3D" id="3.40.190.290">
    <property type="match status" value="1"/>
</dbReference>
<comment type="caution">
    <text evidence="6">The sequence shown here is derived from an EMBL/GenBank/DDBJ whole genome shotgun (WGS) entry which is preliminary data.</text>
</comment>
<dbReference type="SUPFAM" id="SSF53850">
    <property type="entry name" value="Periplasmic binding protein-like II"/>
    <property type="match status" value="1"/>
</dbReference>
<dbReference type="Pfam" id="PF03466">
    <property type="entry name" value="LysR_substrate"/>
    <property type="match status" value="1"/>
</dbReference>
<evidence type="ECO:0000259" key="5">
    <source>
        <dbReference type="PROSITE" id="PS50931"/>
    </source>
</evidence>
<accession>A0A7Y8EMS4</accession>
<keyword evidence="4" id="KW-0804">Transcription</keyword>
<dbReference type="InterPro" id="IPR036390">
    <property type="entry name" value="WH_DNA-bd_sf"/>
</dbReference>